<proteinExistence type="predicted"/>
<gene>
    <name evidence="1" type="ORF">GALL_505730</name>
</gene>
<reference evidence="1" key="1">
    <citation type="submission" date="2016-10" db="EMBL/GenBank/DDBJ databases">
        <title>Sequence of Gallionella enrichment culture.</title>
        <authorList>
            <person name="Poehlein A."/>
            <person name="Muehling M."/>
            <person name="Daniel R."/>
        </authorList>
    </citation>
    <scope>NUCLEOTIDE SEQUENCE</scope>
</reference>
<dbReference type="AlphaFoldDB" id="A0A1J5PJB4"/>
<accession>A0A1J5PJB4</accession>
<evidence type="ECO:0000313" key="1">
    <source>
        <dbReference type="EMBL" id="OIQ67847.1"/>
    </source>
</evidence>
<name>A0A1J5PJB4_9ZZZZ</name>
<comment type="caution">
    <text evidence="1">The sequence shown here is derived from an EMBL/GenBank/DDBJ whole genome shotgun (WGS) entry which is preliminary data.</text>
</comment>
<dbReference type="EMBL" id="MLJW01005666">
    <property type="protein sequence ID" value="OIQ67847.1"/>
    <property type="molecule type" value="Genomic_DNA"/>
</dbReference>
<sequence length="69" mass="7257">MRGCLDGASLHALPDELNPLEQPQTLRLGLLAAALALVEAQFDLLHQAQADVAGDLRRASPSRGSAGIR</sequence>
<protein>
    <submittedName>
        <fullName evidence="1">Uncharacterized protein</fullName>
    </submittedName>
</protein>
<organism evidence="1">
    <name type="scientific">mine drainage metagenome</name>
    <dbReference type="NCBI Taxonomy" id="410659"/>
    <lineage>
        <taxon>unclassified sequences</taxon>
        <taxon>metagenomes</taxon>
        <taxon>ecological metagenomes</taxon>
    </lineage>
</organism>